<dbReference type="InParanoid" id="A2EWX4"/>
<dbReference type="AlphaFoldDB" id="A2EWX4"/>
<dbReference type="EMBL" id="DS113523">
    <property type="protein sequence ID" value="EAY02816.1"/>
    <property type="molecule type" value="Genomic_DNA"/>
</dbReference>
<name>A2EWX4_TRIV3</name>
<proteinExistence type="predicted"/>
<evidence type="ECO:0008006" key="3">
    <source>
        <dbReference type="Google" id="ProtNLM"/>
    </source>
</evidence>
<dbReference type="Proteomes" id="UP000001542">
    <property type="component" value="Unassembled WGS sequence"/>
</dbReference>
<keyword evidence="2" id="KW-1185">Reference proteome</keyword>
<evidence type="ECO:0000313" key="2">
    <source>
        <dbReference type="Proteomes" id="UP000001542"/>
    </source>
</evidence>
<dbReference type="InterPro" id="IPR016024">
    <property type="entry name" value="ARM-type_fold"/>
</dbReference>
<dbReference type="RefSeq" id="XP_001315039.1">
    <property type="nucleotide sequence ID" value="XM_001315004.1"/>
</dbReference>
<gene>
    <name evidence="1" type="ORF">TVAG_292840</name>
</gene>
<dbReference type="SUPFAM" id="SSF48371">
    <property type="entry name" value="ARM repeat"/>
    <property type="match status" value="1"/>
</dbReference>
<dbReference type="VEuPathDB" id="TrichDB:TVAGG3_0268020"/>
<sequence length="782" mass="90193">MLYNSILTPELCDDQNISSYLSIIIAKLISFDITFNLSVDYYNTIYELLFSDSTSDSAKTTIIRTISNVFREPRLKSLLLMKDRGAFLSESVLKILQNFTNSPQFFLSIFELIQSICSRVKNRQIWRTANFIGLSIQYFSQIIPDSDSDLIKAMFYSFSSFFKVNYNTIAETESLQQQLLEISQIHINSANPISVQQVMRFYRKTAKYELVLPSLVVVRIKETLISKFGSDFITPVINNLDGLSDNDQNIEFMSNEDISISTEAFEILNNFSNLIPDLVYEQVDYFNECLESDDWRIICKGLLGIMAAFTTRKPEIREIFENLMAPNSSGQNILLQFMNSDIIRVRSITTKLLKFAIKNIGSTYFLEPDSDGLVSIIKQLIVGGIQQEDPDFLLSSLSLMKSFAKIFSRRIAAFLNKTSDIFGQVSDLIINNFLKYHDDINMINALKGSYEDLVISLSYELFNVKIEYSLKFLEVLQSTFDESSDTFKASLIEIIGFLIHKYQIPRDFAIQLWDYMYSLFTFTPEGESWSMNDVASSSLFVMELLLELNYDEIRDRAGDLPLKILEEIPHDISANNYEYCFFFLESYFKLPNLNLGDYYNVFMENLLDIASNCYDQPVLPYIFRAIAALVLVSMLSALNYYDQLISIPQKFSEIEFDTNESTQVKNMREIMAQLLSLNFSLAKMLSVTDNITLLEQNATQRIIFYPTVAIPMDSMNYNLANAILLFIDNMATLDKQKLSHNFRSNFNKKEIKETLEWINKNYPNDRTLCTVVERTKTTIENM</sequence>
<dbReference type="KEGG" id="tva:4760654"/>
<dbReference type="InterPro" id="IPR011989">
    <property type="entry name" value="ARM-like"/>
</dbReference>
<organism evidence="1 2">
    <name type="scientific">Trichomonas vaginalis (strain ATCC PRA-98 / G3)</name>
    <dbReference type="NCBI Taxonomy" id="412133"/>
    <lineage>
        <taxon>Eukaryota</taxon>
        <taxon>Metamonada</taxon>
        <taxon>Parabasalia</taxon>
        <taxon>Trichomonadida</taxon>
        <taxon>Trichomonadidae</taxon>
        <taxon>Trichomonas</taxon>
    </lineage>
</organism>
<dbReference type="Gene3D" id="1.25.10.10">
    <property type="entry name" value="Leucine-rich Repeat Variant"/>
    <property type="match status" value="1"/>
</dbReference>
<evidence type="ECO:0000313" key="1">
    <source>
        <dbReference type="EMBL" id="EAY02816.1"/>
    </source>
</evidence>
<reference evidence="1" key="2">
    <citation type="journal article" date="2007" name="Science">
        <title>Draft genome sequence of the sexually transmitted pathogen Trichomonas vaginalis.</title>
        <authorList>
            <person name="Carlton J.M."/>
            <person name="Hirt R.P."/>
            <person name="Silva J.C."/>
            <person name="Delcher A.L."/>
            <person name="Schatz M."/>
            <person name="Zhao Q."/>
            <person name="Wortman J.R."/>
            <person name="Bidwell S.L."/>
            <person name="Alsmark U.C.M."/>
            <person name="Besteiro S."/>
            <person name="Sicheritz-Ponten T."/>
            <person name="Noel C.J."/>
            <person name="Dacks J.B."/>
            <person name="Foster P.G."/>
            <person name="Simillion C."/>
            <person name="Van de Peer Y."/>
            <person name="Miranda-Saavedra D."/>
            <person name="Barton G.J."/>
            <person name="Westrop G.D."/>
            <person name="Mueller S."/>
            <person name="Dessi D."/>
            <person name="Fiori P.L."/>
            <person name="Ren Q."/>
            <person name="Paulsen I."/>
            <person name="Zhang H."/>
            <person name="Bastida-Corcuera F.D."/>
            <person name="Simoes-Barbosa A."/>
            <person name="Brown M.T."/>
            <person name="Hayes R.D."/>
            <person name="Mukherjee M."/>
            <person name="Okumura C.Y."/>
            <person name="Schneider R."/>
            <person name="Smith A.J."/>
            <person name="Vanacova S."/>
            <person name="Villalvazo M."/>
            <person name="Haas B.J."/>
            <person name="Pertea M."/>
            <person name="Feldblyum T.V."/>
            <person name="Utterback T.R."/>
            <person name="Shu C.L."/>
            <person name="Osoegawa K."/>
            <person name="de Jong P.J."/>
            <person name="Hrdy I."/>
            <person name="Horvathova L."/>
            <person name="Zubacova Z."/>
            <person name="Dolezal P."/>
            <person name="Malik S.B."/>
            <person name="Logsdon J.M. Jr."/>
            <person name="Henze K."/>
            <person name="Gupta A."/>
            <person name="Wang C.C."/>
            <person name="Dunne R.L."/>
            <person name="Upcroft J.A."/>
            <person name="Upcroft P."/>
            <person name="White O."/>
            <person name="Salzberg S.L."/>
            <person name="Tang P."/>
            <person name="Chiu C.-H."/>
            <person name="Lee Y.-S."/>
            <person name="Embley T.M."/>
            <person name="Coombs G.H."/>
            <person name="Mottram J.C."/>
            <person name="Tachezy J."/>
            <person name="Fraser-Liggett C.M."/>
            <person name="Johnson P.J."/>
        </authorList>
    </citation>
    <scope>NUCLEOTIDE SEQUENCE [LARGE SCALE GENOMIC DNA]</scope>
    <source>
        <strain evidence="1">G3</strain>
    </source>
</reference>
<dbReference type="VEuPathDB" id="TrichDB:TVAG_292840"/>
<reference evidence="1" key="1">
    <citation type="submission" date="2006-10" db="EMBL/GenBank/DDBJ databases">
        <authorList>
            <person name="Amadeo P."/>
            <person name="Zhao Q."/>
            <person name="Wortman J."/>
            <person name="Fraser-Liggett C."/>
            <person name="Carlton J."/>
        </authorList>
    </citation>
    <scope>NUCLEOTIDE SEQUENCE</scope>
    <source>
        <strain evidence="1">G3</strain>
    </source>
</reference>
<accession>A2EWX4</accession>
<protein>
    <recommendedName>
        <fullName evidence="3">Importin N-terminal domain-containing protein</fullName>
    </recommendedName>
</protein>